<organism evidence="5 6">
    <name type="scientific">Reichenbachiella faecimaris</name>
    <dbReference type="NCBI Taxonomy" id="692418"/>
    <lineage>
        <taxon>Bacteria</taxon>
        <taxon>Pseudomonadati</taxon>
        <taxon>Bacteroidota</taxon>
        <taxon>Cytophagia</taxon>
        <taxon>Cytophagales</taxon>
        <taxon>Reichenbachiellaceae</taxon>
        <taxon>Reichenbachiella</taxon>
    </lineage>
</organism>
<evidence type="ECO:0000256" key="1">
    <source>
        <dbReference type="ARBA" id="ARBA00010928"/>
    </source>
</evidence>
<evidence type="ECO:0000259" key="3">
    <source>
        <dbReference type="Pfam" id="PF01408"/>
    </source>
</evidence>
<dbReference type="OrthoDB" id="9815825at2"/>
<dbReference type="PANTHER" id="PTHR43708">
    <property type="entry name" value="CONSERVED EXPRESSED OXIDOREDUCTASE (EUROFUNG)"/>
    <property type="match status" value="1"/>
</dbReference>
<dbReference type="RefSeq" id="WP_084371522.1">
    <property type="nucleotide sequence ID" value="NZ_FWYF01000001.1"/>
</dbReference>
<protein>
    <submittedName>
        <fullName evidence="5">Predicted dehydrogenase</fullName>
    </submittedName>
</protein>
<accession>A0A1W2G874</accession>
<dbReference type="AlphaFoldDB" id="A0A1W2G874"/>
<dbReference type="GO" id="GO:0016491">
    <property type="term" value="F:oxidoreductase activity"/>
    <property type="evidence" value="ECO:0007669"/>
    <property type="project" value="UniProtKB-KW"/>
</dbReference>
<dbReference type="InterPro" id="IPR004104">
    <property type="entry name" value="Gfo/Idh/MocA-like_OxRdtase_C"/>
</dbReference>
<dbReference type="InterPro" id="IPR000683">
    <property type="entry name" value="Gfo/Idh/MocA-like_OxRdtase_N"/>
</dbReference>
<dbReference type="SUPFAM" id="SSF55347">
    <property type="entry name" value="Glyceraldehyde-3-phosphate dehydrogenase-like, C-terminal domain"/>
    <property type="match status" value="1"/>
</dbReference>
<sequence>MNGIKTGILSFGMSGQIFHAPFLAAHEGFELYAVVERSKKNAQSIYSSVKSYDKVDELIADDTVELVVVNTPNATHFEFARRALRAKKHVLVEKPFTITSGEAQQLYQEAKKNNVQVFPYHNRRYDSDFQSVKSVLNAGKLGDLVEAHIRFDRYKHDIGEKKAKETPGPGAGLLYDLGPHILDQAISLFGIPETWQKSVRHFRPKTQVDDYASIHLSYPNGLQVFLTGSLLVADPLPSFVVHGTLGSYIKKRTDVQEKQLSEGMHPGDTGYGVEPDVDQGMLTIISASGEKLQEHISSAASSYMQVFDDVFQAIRGGKPYPVKEEEIIQQLQILEG</sequence>
<dbReference type="Pfam" id="PF02894">
    <property type="entry name" value="GFO_IDH_MocA_C"/>
    <property type="match status" value="1"/>
</dbReference>
<dbReference type="PANTHER" id="PTHR43708:SF5">
    <property type="entry name" value="CONSERVED EXPRESSED OXIDOREDUCTASE (EUROFUNG)-RELATED"/>
    <property type="match status" value="1"/>
</dbReference>
<evidence type="ECO:0000313" key="6">
    <source>
        <dbReference type="Proteomes" id="UP000192472"/>
    </source>
</evidence>
<dbReference type="Gene3D" id="3.30.360.10">
    <property type="entry name" value="Dihydrodipicolinate Reductase, domain 2"/>
    <property type="match status" value="1"/>
</dbReference>
<evidence type="ECO:0000259" key="4">
    <source>
        <dbReference type="Pfam" id="PF02894"/>
    </source>
</evidence>
<keyword evidence="2" id="KW-0560">Oxidoreductase</keyword>
<dbReference type="Gene3D" id="3.40.50.720">
    <property type="entry name" value="NAD(P)-binding Rossmann-like Domain"/>
    <property type="match status" value="1"/>
</dbReference>
<gene>
    <name evidence="5" type="ORF">SAMN04488029_1245</name>
</gene>
<feature type="domain" description="Gfo/Idh/MocA-like oxidoreductase N-terminal" evidence="3">
    <location>
        <begin position="5"/>
        <end position="121"/>
    </location>
</feature>
<dbReference type="Proteomes" id="UP000192472">
    <property type="component" value="Unassembled WGS sequence"/>
</dbReference>
<keyword evidence="6" id="KW-1185">Reference proteome</keyword>
<comment type="similarity">
    <text evidence="1">Belongs to the Gfo/Idh/MocA family.</text>
</comment>
<proteinExistence type="inferred from homology"/>
<name>A0A1W2G874_REIFA</name>
<dbReference type="InterPro" id="IPR051317">
    <property type="entry name" value="Gfo/Idh/MocA_oxidoreduct"/>
</dbReference>
<feature type="domain" description="Gfo/Idh/MocA-like oxidoreductase C-terminal" evidence="4">
    <location>
        <begin position="133"/>
        <end position="335"/>
    </location>
</feature>
<dbReference type="Pfam" id="PF01408">
    <property type="entry name" value="GFO_IDH_MocA"/>
    <property type="match status" value="1"/>
</dbReference>
<dbReference type="GO" id="GO:0000166">
    <property type="term" value="F:nucleotide binding"/>
    <property type="evidence" value="ECO:0007669"/>
    <property type="project" value="InterPro"/>
</dbReference>
<dbReference type="EMBL" id="FWYF01000001">
    <property type="protein sequence ID" value="SMD32885.1"/>
    <property type="molecule type" value="Genomic_DNA"/>
</dbReference>
<dbReference type="InterPro" id="IPR036291">
    <property type="entry name" value="NAD(P)-bd_dom_sf"/>
</dbReference>
<evidence type="ECO:0000313" key="5">
    <source>
        <dbReference type="EMBL" id="SMD32885.1"/>
    </source>
</evidence>
<reference evidence="5 6" key="1">
    <citation type="submission" date="2017-04" db="EMBL/GenBank/DDBJ databases">
        <authorList>
            <person name="Afonso C.L."/>
            <person name="Miller P.J."/>
            <person name="Scott M.A."/>
            <person name="Spackman E."/>
            <person name="Goraichik I."/>
            <person name="Dimitrov K.M."/>
            <person name="Suarez D.L."/>
            <person name="Swayne D.E."/>
        </authorList>
    </citation>
    <scope>NUCLEOTIDE SEQUENCE [LARGE SCALE GENOMIC DNA]</scope>
    <source>
        <strain evidence="5 6">DSM 26133</strain>
    </source>
</reference>
<dbReference type="STRING" id="692418.SAMN04488029_1245"/>
<evidence type="ECO:0000256" key="2">
    <source>
        <dbReference type="ARBA" id="ARBA00023002"/>
    </source>
</evidence>
<dbReference type="SUPFAM" id="SSF51735">
    <property type="entry name" value="NAD(P)-binding Rossmann-fold domains"/>
    <property type="match status" value="1"/>
</dbReference>